<dbReference type="GO" id="GO:0016787">
    <property type="term" value="F:hydrolase activity"/>
    <property type="evidence" value="ECO:0007669"/>
    <property type="project" value="InterPro"/>
</dbReference>
<evidence type="ECO:0000256" key="6">
    <source>
        <dbReference type="ARBA" id="ARBA00061747"/>
    </source>
</evidence>
<evidence type="ECO:0000256" key="3">
    <source>
        <dbReference type="ARBA" id="ARBA00010208"/>
    </source>
</evidence>
<dbReference type="Gene3D" id="3.30.428.10">
    <property type="entry name" value="HIT-like"/>
    <property type="match status" value="1"/>
</dbReference>
<feature type="active site" description="Nucleophile" evidence="7">
    <location>
        <position position="265"/>
    </location>
</feature>
<dbReference type="AlphaFoldDB" id="A0A7G3ZNF6"/>
<keyword evidence="5" id="KW-0597">Phosphoprotein</keyword>
<dbReference type="InterPro" id="IPR011145">
    <property type="entry name" value="Scavenger_mRNA_decap_enz_N"/>
</dbReference>
<dbReference type="GO" id="GO:0006979">
    <property type="term" value="P:response to oxidative stress"/>
    <property type="evidence" value="ECO:0007669"/>
    <property type="project" value="UniProtKB-ARBA"/>
</dbReference>
<dbReference type="GeneID" id="59328308"/>
<dbReference type="GO" id="GO:0000340">
    <property type="term" value="F:RNA 7-methylguanosine cap binding"/>
    <property type="evidence" value="ECO:0007669"/>
    <property type="project" value="TreeGrafter"/>
</dbReference>
<dbReference type="InterPro" id="IPR008594">
    <property type="entry name" value="DcpS/DCS2"/>
</dbReference>
<reference evidence="9 10" key="1">
    <citation type="submission" date="2020-06" db="EMBL/GenBank/DDBJ databases">
        <title>The yeast mating-type switching endonuclease HO is a domesticated member of an unorthodox homing genetic element family.</title>
        <authorList>
            <person name="Coughlan A.Y."/>
            <person name="Lombardi L."/>
            <person name="Braun-Galleani S."/>
            <person name="Martos A.R."/>
            <person name="Galeote V."/>
            <person name="Bigey F."/>
            <person name="Dequin S."/>
            <person name="Byrne K.P."/>
            <person name="Wolfe K.H."/>
        </authorList>
    </citation>
    <scope>NUCLEOTIDE SEQUENCE [LARGE SCALE GENOMIC DNA]</scope>
    <source>
        <strain evidence="9 10">CBS764</strain>
    </source>
</reference>
<evidence type="ECO:0000313" key="10">
    <source>
        <dbReference type="Proteomes" id="UP000515788"/>
    </source>
</evidence>
<dbReference type="PANTHER" id="PTHR12978:SF0">
    <property type="entry name" value="M7GPPPX DIPHOSPHATASE"/>
    <property type="match status" value="1"/>
</dbReference>
<feature type="binding site" evidence="8">
    <location>
        <position position="158"/>
    </location>
    <ligand>
        <name>substrate</name>
    </ligand>
</feature>
<dbReference type="OrthoDB" id="10264956at2759"/>
<dbReference type="Pfam" id="PF05652">
    <property type="entry name" value="DcpS"/>
    <property type="match status" value="1"/>
</dbReference>
<dbReference type="SUPFAM" id="SSF54197">
    <property type="entry name" value="HIT-like"/>
    <property type="match status" value="1"/>
</dbReference>
<sequence length="351" mass="40320">MVANIGALISKFEYERVLDSNPQTKVVSLLGTIDNKAAIVTAEKTHFSVDETIKKPGPNGRRTPIFFQCENEYSCVNSIEELKEIASNDIYYWGLAVLKQDMEHNPTAKLNLIWPATPVHIRKYEQQNLHLVRESPELYLQVVEPYIQEFFDQGRLKWVNNILYGGAEADRVVYKDFSEDKKDDGFIILPDMKWDGVNLDALYLVAIVYRADIRSMRDLRPNDREWLIKLNNKIRTIVPACYNYAVHADELRIFVHYQPSYYHFHIHIVNIRHAGLGDGVAAGKAFLLEDIIESLGYLGPNGFMNRTLTYVIGDNHELWNRGLKDAVALQLEKDGIPKLPKVVNKFNQVVD</sequence>
<dbReference type="Proteomes" id="UP000515788">
    <property type="component" value="Chromosome 8"/>
</dbReference>
<evidence type="ECO:0000256" key="8">
    <source>
        <dbReference type="PIRSR" id="PIRSR028973-2"/>
    </source>
</evidence>
<dbReference type="GO" id="GO:0000290">
    <property type="term" value="P:deadenylation-dependent decapping of nuclear-transcribed mRNA"/>
    <property type="evidence" value="ECO:0007669"/>
    <property type="project" value="InterPro"/>
</dbReference>
<feature type="binding site" evidence="8">
    <location>
        <begin position="256"/>
        <end position="267"/>
    </location>
    <ligand>
        <name>substrate</name>
    </ligand>
</feature>
<evidence type="ECO:0000256" key="4">
    <source>
        <dbReference type="ARBA" id="ARBA00022490"/>
    </source>
</evidence>
<feature type="binding site" evidence="8">
    <location>
        <position position="193"/>
    </location>
    <ligand>
        <name>substrate</name>
    </ligand>
</feature>
<dbReference type="FunFam" id="3.30.200.40:FF:000002">
    <property type="entry name" value="m7GpppX diphosphatase"/>
    <property type="match status" value="1"/>
</dbReference>
<dbReference type="GO" id="GO:0007584">
    <property type="term" value="P:response to nutrient"/>
    <property type="evidence" value="ECO:0007669"/>
    <property type="project" value="UniProtKB-ARBA"/>
</dbReference>
<dbReference type="PIRSF" id="PIRSF028973">
    <property type="entry name" value="Scavenger_mRNA_decap_enz"/>
    <property type="match status" value="1"/>
</dbReference>
<dbReference type="PANTHER" id="PTHR12978">
    <property type="entry name" value="HISTIDINE TRIAD HIT PROTEIN MEMBER"/>
    <property type="match status" value="1"/>
</dbReference>
<dbReference type="GO" id="GO:0006970">
    <property type="term" value="P:response to osmotic stress"/>
    <property type="evidence" value="ECO:0007669"/>
    <property type="project" value="UniProtKB-ARBA"/>
</dbReference>
<dbReference type="InterPro" id="IPR019808">
    <property type="entry name" value="Histidine_triad_CS"/>
</dbReference>
<evidence type="ECO:0000256" key="1">
    <source>
        <dbReference type="ARBA" id="ARBA00004201"/>
    </source>
</evidence>
<keyword evidence="4" id="KW-0963">Cytoplasm</keyword>
<dbReference type="GO" id="GO:0009408">
    <property type="term" value="P:response to heat"/>
    <property type="evidence" value="ECO:0007669"/>
    <property type="project" value="UniProtKB-ARBA"/>
</dbReference>
<dbReference type="FunFam" id="3.30.428.10:FF:000015">
    <property type="entry name" value="m7GpppX diphosphatase"/>
    <property type="match status" value="1"/>
</dbReference>
<evidence type="ECO:0000256" key="5">
    <source>
        <dbReference type="ARBA" id="ARBA00022553"/>
    </source>
</evidence>
<dbReference type="InterPro" id="IPR036265">
    <property type="entry name" value="HIT-like_sf"/>
</dbReference>
<dbReference type="RefSeq" id="XP_037141716.1">
    <property type="nucleotide sequence ID" value="XM_037285820.1"/>
</dbReference>
<proteinExistence type="inferred from homology"/>
<dbReference type="GO" id="GO:0042803">
    <property type="term" value="F:protein homodimerization activity"/>
    <property type="evidence" value="ECO:0007669"/>
    <property type="project" value="UniProtKB-ARBA"/>
</dbReference>
<dbReference type="EMBL" id="CP059253">
    <property type="protein sequence ID" value="QLL35042.1"/>
    <property type="molecule type" value="Genomic_DNA"/>
</dbReference>
<dbReference type="GO" id="GO:0048471">
    <property type="term" value="C:perinuclear region of cytoplasm"/>
    <property type="evidence" value="ECO:0007669"/>
    <property type="project" value="UniProtKB-SubCell"/>
</dbReference>
<dbReference type="GO" id="GO:0009267">
    <property type="term" value="P:cellular response to starvation"/>
    <property type="evidence" value="ECO:0007669"/>
    <property type="project" value="UniProtKB-ARBA"/>
</dbReference>
<dbReference type="GO" id="GO:0005634">
    <property type="term" value="C:nucleus"/>
    <property type="evidence" value="ECO:0007669"/>
    <property type="project" value="TreeGrafter"/>
</dbReference>
<evidence type="ECO:0008006" key="11">
    <source>
        <dbReference type="Google" id="ProtNLM"/>
    </source>
</evidence>
<dbReference type="GO" id="GO:0046982">
    <property type="term" value="F:protein heterodimerization activity"/>
    <property type="evidence" value="ECO:0007669"/>
    <property type="project" value="UniProtKB-ARBA"/>
</dbReference>
<name>A0A7G3ZNF6_9SACH</name>
<comment type="similarity">
    <text evidence="3">Belongs to the HIT family.</text>
</comment>
<comment type="subcellular location">
    <subcellularLocation>
        <location evidence="1">Cytoplasm</location>
        <location evidence="1">P-body</location>
    </subcellularLocation>
    <subcellularLocation>
        <location evidence="2">Cytoplasm</location>
        <location evidence="2">Perinuclear region</location>
    </subcellularLocation>
</comment>
<protein>
    <recommendedName>
        <fullName evidence="11">HIT domain-containing protein</fullName>
    </recommendedName>
</protein>
<gene>
    <name evidence="9" type="ORF">HG536_0H04180</name>
</gene>
<dbReference type="Gene3D" id="3.30.200.40">
    <property type="entry name" value="Scavenger mRNA decapping enzyme, N-terminal domain"/>
    <property type="match status" value="1"/>
</dbReference>
<comment type="subunit">
    <text evidence="6">Homodimer. Forms heterodimer with DCS2; the interaction inhibits the DCS1 scavenger decapping activity during post-diauxic growth.</text>
</comment>
<keyword evidence="10" id="KW-1185">Reference proteome</keyword>
<dbReference type="GO" id="GO:0000932">
    <property type="term" value="C:P-body"/>
    <property type="evidence" value="ECO:0007669"/>
    <property type="project" value="UniProtKB-SubCell"/>
</dbReference>
<evidence type="ECO:0000256" key="7">
    <source>
        <dbReference type="PIRSR" id="PIRSR028973-1"/>
    </source>
</evidence>
<feature type="binding site" evidence="8">
    <location>
        <position position="168"/>
    </location>
    <ligand>
        <name>substrate</name>
    </ligand>
</feature>
<accession>A0A7G3ZNF6</accession>
<organism evidence="9 10">
    <name type="scientific">Torulaspora globosa</name>
    <dbReference type="NCBI Taxonomy" id="48254"/>
    <lineage>
        <taxon>Eukaryota</taxon>
        <taxon>Fungi</taxon>
        <taxon>Dikarya</taxon>
        <taxon>Ascomycota</taxon>
        <taxon>Saccharomycotina</taxon>
        <taxon>Saccharomycetes</taxon>
        <taxon>Saccharomycetales</taxon>
        <taxon>Saccharomycetaceae</taxon>
        <taxon>Torulaspora</taxon>
    </lineage>
</organism>
<dbReference type="Pfam" id="PF11969">
    <property type="entry name" value="DcpS_C"/>
    <property type="match status" value="1"/>
</dbReference>
<dbReference type="PROSITE" id="PS00892">
    <property type="entry name" value="HIT_1"/>
    <property type="match status" value="1"/>
</dbReference>
<evidence type="ECO:0000313" key="9">
    <source>
        <dbReference type="EMBL" id="QLL35042.1"/>
    </source>
</evidence>
<evidence type="ECO:0000256" key="2">
    <source>
        <dbReference type="ARBA" id="ARBA00004556"/>
    </source>
</evidence>
<feature type="binding site" evidence="8">
    <location>
        <position position="191"/>
    </location>
    <ligand>
        <name>substrate</name>
    </ligand>
</feature>
<dbReference type="SUPFAM" id="SSF102860">
    <property type="entry name" value="mRNA decapping enzyme DcpS N-terminal domain"/>
    <property type="match status" value="1"/>
</dbReference>
<dbReference type="KEGG" id="tgb:HG536_0H04180"/>